<keyword evidence="10 12" id="KW-0238">DNA-binding</keyword>
<dbReference type="GO" id="GO:0005664">
    <property type="term" value="C:nuclear origin of replication recognition complex"/>
    <property type="evidence" value="ECO:0007669"/>
    <property type="project" value="UniProtKB-ARBA"/>
</dbReference>
<name>A0A1I8NCA2_MUSDO</name>
<gene>
    <name evidence="15" type="primary">101896229</name>
    <name evidence="17" type="synonym">LOC101896229</name>
</gene>
<dbReference type="InterPro" id="IPR003959">
    <property type="entry name" value="ATPase_AAA_core"/>
</dbReference>
<evidence type="ECO:0000256" key="5">
    <source>
        <dbReference type="ARBA" id="ARBA00022705"/>
    </source>
</evidence>
<sequence length="963" mass="107279">MVLKQIEAANAPIVKWIGAHDPLVTVDHLQHKNVYFYAKCIIGPLTLSVGDFVLVSNADSAFPDTEEGCDIAKILYLYELREVLPDKDPCRAVVQWYSRPECIPHKHFDDDTICIDFNAEVIEEHRPYDADISLETIHRKCSVICGSSENSAAGLLQGFNAKRTNCPMFVCRYKFIKVKNSYRLEPLQFSNEDVAAAGERGRRRSTAAIPTESKASSAKKPRRSCATSDEGRKRRSSVSANNPLEFVDLAYFNEENKVSPIKIIGGRSVVRLSAKKKQSTGEKYKGEDEINANYLPASPLAEQNIKVTPRSRAAAAKRNLNLSLDNGADTTADSDCLNYSIVKGTPDRTDPPNEMKIKLRLSERRRSTRLSSMEEDPLAIRPELESELREVKHKDSQPQTPSRKSKLASESTPSARKKSEAQKKVQNADDIYHTPTKKAKETTAEGTPSQNRRKSILKSATTRLAEGTPRRSIQLSSIVEQRVFNDDDIINTPKRSKARKSIALPVVDNVKTTEDDEEYTPKKTTQKTPSKGRRSTTKATEAPATPKTPSQKLKMIRSGEIKPTLEKRDSLAGSEKGKTDLQIARERLHVSVVPKSLPCREKEFDNIYTFLEGKIQDQCGGCMYVSGVPGTGKTATVTGVIRMLQQRVAEDDLPPFDFLEINGMRLTEPRQAYVHIYRQLTGKTVSWEHAHALLEKRFTTPAPRRVTTVLLVDELDILCNRRQDVVYNLLDWPTKSAARLVVVTIANTMDLPERLLMGKVTSRLGLTRLTFQPYTHKQLQEIVTGRLQGSEAFKGDAVQLVARKVAAVSGDARRALDICRRATEIADAAASKAAEKGSKDTQQCVNMLHVQQALNEMISSAKVQAIKNCSRLEQIFLQAVVAEVTRTGVEETSFMGVYTQIETIAAFMGAATPTPGRALRICAKLGSERLLICEHSRNDVFQKILLNVSMDDIHYALKVNNTN</sequence>
<dbReference type="CDD" id="cd08768">
    <property type="entry name" value="Cdc6_C"/>
    <property type="match status" value="1"/>
</dbReference>
<dbReference type="GO" id="GO:0016887">
    <property type="term" value="F:ATP hydrolysis activity"/>
    <property type="evidence" value="ECO:0007669"/>
    <property type="project" value="InterPro"/>
</dbReference>
<accession>A0A1I8NCA2</accession>
<feature type="compositionally biased region" description="Basic and acidic residues" evidence="13">
    <location>
        <begin position="382"/>
        <end position="396"/>
    </location>
</feature>
<feature type="compositionally biased region" description="Basic and acidic residues" evidence="13">
    <location>
        <begin position="417"/>
        <end position="443"/>
    </location>
</feature>
<comment type="similarity">
    <text evidence="2 12">Belongs to the ORC1 family.</text>
</comment>
<dbReference type="InterPro" id="IPR043151">
    <property type="entry name" value="BAH_sf"/>
</dbReference>
<dbReference type="Proteomes" id="UP001652621">
    <property type="component" value="Unplaced"/>
</dbReference>
<dbReference type="GO" id="GO:0033314">
    <property type="term" value="P:mitotic DNA replication checkpoint signaling"/>
    <property type="evidence" value="ECO:0007669"/>
    <property type="project" value="TreeGrafter"/>
</dbReference>
<dbReference type="InterPro" id="IPR027417">
    <property type="entry name" value="P-loop_NTPase"/>
</dbReference>
<dbReference type="RefSeq" id="XP_011292836.1">
    <property type="nucleotide sequence ID" value="XM_011294534.2"/>
</dbReference>
<evidence type="ECO:0000256" key="11">
    <source>
        <dbReference type="ARBA" id="ARBA00023242"/>
    </source>
</evidence>
<evidence type="ECO:0000259" key="14">
    <source>
        <dbReference type="PROSITE" id="PS51038"/>
    </source>
</evidence>
<dbReference type="InterPro" id="IPR041083">
    <property type="entry name" value="AAA_lid_10"/>
</dbReference>
<dbReference type="Pfam" id="PF09079">
    <property type="entry name" value="WHD_Cdc6"/>
    <property type="match status" value="1"/>
</dbReference>
<dbReference type="SMART" id="SM00439">
    <property type="entry name" value="BAH"/>
    <property type="match status" value="1"/>
</dbReference>
<protein>
    <recommendedName>
        <fullName evidence="3 12">Origin recognition complex subunit 1</fullName>
    </recommendedName>
</protein>
<dbReference type="PANTHER" id="PTHR10763">
    <property type="entry name" value="CELL DIVISION CONTROL PROTEIN 6-RELATED"/>
    <property type="match status" value="1"/>
</dbReference>
<dbReference type="eggNOG" id="KOG1514">
    <property type="taxonomic scope" value="Eukaryota"/>
</dbReference>
<dbReference type="Pfam" id="PF00004">
    <property type="entry name" value="AAA"/>
    <property type="match status" value="1"/>
</dbReference>
<dbReference type="Pfam" id="PF17872">
    <property type="entry name" value="AAA_lid_10"/>
    <property type="match status" value="1"/>
</dbReference>
<comment type="function">
    <text evidence="12">Component of the origin recognition complex (ORC) that binds origins of replication. DNA-binding is ATP-dependent, however specific DNA sequences that define origins of replication have not been identified so far. ORC is required to assemble the pre-replication complex necessary to initiate DNA replication.</text>
</comment>
<feature type="domain" description="BAH" evidence="14">
    <location>
        <begin position="45"/>
        <end position="186"/>
    </location>
</feature>
<dbReference type="InterPro" id="IPR050311">
    <property type="entry name" value="ORC1/CDC6"/>
</dbReference>
<evidence type="ECO:0000256" key="2">
    <source>
        <dbReference type="ARBA" id="ARBA00008398"/>
    </source>
</evidence>
<feature type="region of interest" description="Disordered" evidence="13">
    <location>
        <begin position="512"/>
        <end position="576"/>
    </location>
</feature>
<evidence type="ECO:0000256" key="8">
    <source>
        <dbReference type="ARBA" id="ARBA00022840"/>
    </source>
</evidence>
<dbReference type="OrthoDB" id="1926878at2759"/>
<dbReference type="KEGG" id="mde:101896229"/>
<evidence type="ECO:0000256" key="3">
    <source>
        <dbReference type="ARBA" id="ARBA00019081"/>
    </source>
</evidence>
<dbReference type="GO" id="GO:0003682">
    <property type="term" value="F:chromatin binding"/>
    <property type="evidence" value="ECO:0007669"/>
    <property type="project" value="InterPro"/>
</dbReference>
<evidence type="ECO:0000256" key="7">
    <source>
        <dbReference type="ARBA" id="ARBA00022741"/>
    </source>
</evidence>
<comment type="subunit">
    <text evidence="12">ORC is composed of six subunits.</text>
</comment>
<dbReference type="FunFam" id="1.10.8.60:FF:000206">
    <property type="entry name" value="Origin recognition complex subunit 1"/>
    <property type="match status" value="1"/>
</dbReference>
<dbReference type="Pfam" id="PF01426">
    <property type="entry name" value="BAH"/>
    <property type="match status" value="1"/>
</dbReference>
<feature type="compositionally biased region" description="Basic and acidic residues" evidence="13">
    <location>
        <begin position="557"/>
        <end position="576"/>
    </location>
</feature>
<organism evidence="15">
    <name type="scientific">Musca domestica</name>
    <name type="common">House fly</name>
    <dbReference type="NCBI Taxonomy" id="7370"/>
    <lineage>
        <taxon>Eukaryota</taxon>
        <taxon>Metazoa</taxon>
        <taxon>Ecdysozoa</taxon>
        <taxon>Arthropoda</taxon>
        <taxon>Hexapoda</taxon>
        <taxon>Insecta</taxon>
        <taxon>Pterygota</taxon>
        <taxon>Neoptera</taxon>
        <taxon>Endopterygota</taxon>
        <taxon>Diptera</taxon>
        <taxon>Brachycera</taxon>
        <taxon>Muscomorpha</taxon>
        <taxon>Muscoidea</taxon>
        <taxon>Muscidae</taxon>
        <taxon>Musca</taxon>
    </lineage>
</organism>
<dbReference type="GO" id="GO:0046872">
    <property type="term" value="F:metal ion binding"/>
    <property type="evidence" value="ECO:0007669"/>
    <property type="project" value="UniProtKB-KW"/>
</dbReference>
<dbReference type="SMART" id="SM00382">
    <property type="entry name" value="AAA"/>
    <property type="match status" value="1"/>
</dbReference>
<evidence type="ECO:0000256" key="6">
    <source>
        <dbReference type="ARBA" id="ARBA00022723"/>
    </source>
</evidence>
<evidence type="ECO:0000256" key="9">
    <source>
        <dbReference type="ARBA" id="ARBA00022842"/>
    </source>
</evidence>
<feature type="compositionally biased region" description="Low complexity" evidence="13">
    <location>
        <begin position="537"/>
        <end position="549"/>
    </location>
</feature>
<dbReference type="VEuPathDB" id="VectorBase:MDOMA2_019091"/>
<proteinExistence type="inferred from homology"/>
<dbReference type="PANTHER" id="PTHR10763:SF23">
    <property type="entry name" value="ORIGIN RECOGNITION COMPLEX SUBUNIT 1"/>
    <property type="match status" value="1"/>
</dbReference>
<dbReference type="GO" id="GO:0003688">
    <property type="term" value="F:DNA replication origin binding"/>
    <property type="evidence" value="ECO:0007669"/>
    <property type="project" value="TreeGrafter"/>
</dbReference>
<reference evidence="15" key="1">
    <citation type="submission" date="2020-05" db="UniProtKB">
        <authorList>
            <consortium name="EnsemblMetazoa"/>
        </authorList>
    </citation>
    <scope>IDENTIFICATION</scope>
    <source>
        <strain evidence="15">Aabys</strain>
    </source>
</reference>
<dbReference type="CDD" id="cd00009">
    <property type="entry name" value="AAA"/>
    <property type="match status" value="1"/>
</dbReference>
<dbReference type="GO" id="GO:0006270">
    <property type="term" value="P:DNA replication initiation"/>
    <property type="evidence" value="ECO:0007669"/>
    <property type="project" value="TreeGrafter"/>
</dbReference>
<evidence type="ECO:0000256" key="4">
    <source>
        <dbReference type="ARBA" id="ARBA00022553"/>
    </source>
</evidence>
<evidence type="ECO:0000256" key="13">
    <source>
        <dbReference type="SAM" id="MobiDB-lite"/>
    </source>
</evidence>
<dbReference type="AlphaFoldDB" id="A0A1I8NCA2"/>
<dbReference type="Gene3D" id="2.30.30.490">
    <property type="match status" value="1"/>
</dbReference>
<feature type="region of interest" description="Disordered" evidence="13">
    <location>
        <begin position="342"/>
        <end position="470"/>
    </location>
</feature>
<comment type="subcellular location">
    <subcellularLocation>
        <location evidence="1 12">Nucleus</location>
    </subcellularLocation>
</comment>
<dbReference type="GO" id="GO:0005524">
    <property type="term" value="F:ATP binding"/>
    <property type="evidence" value="ECO:0007669"/>
    <property type="project" value="UniProtKB-KW"/>
</dbReference>
<dbReference type="FunFam" id="3.40.50.300:FF:000199">
    <property type="entry name" value="Origin recognition complex subunit 1"/>
    <property type="match status" value="1"/>
</dbReference>
<reference evidence="17" key="2">
    <citation type="submission" date="2025-04" db="UniProtKB">
        <authorList>
            <consortium name="RefSeq"/>
        </authorList>
    </citation>
    <scope>IDENTIFICATION</scope>
    <source>
        <strain evidence="17">Aabys</strain>
    </source>
</reference>
<keyword evidence="5 12" id="KW-0235">DNA replication</keyword>
<dbReference type="VEuPathDB" id="VectorBase:MDOA013740"/>
<dbReference type="PROSITE" id="PS51038">
    <property type="entry name" value="BAH"/>
    <property type="match status" value="1"/>
</dbReference>
<dbReference type="Gene3D" id="1.10.8.60">
    <property type="match status" value="1"/>
</dbReference>
<keyword evidence="4" id="KW-0597">Phosphoprotein</keyword>
<evidence type="ECO:0000256" key="10">
    <source>
        <dbReference type="ARBA" id="ARBA00023125"/>
    </source>
</evidence>
<keyword evidence="7 12" id="KW-0547">Nucleotide-binding</keyword>
<evidence type="ECO:0000313" key="16">
    <source>
        <dbReference type="Proteomes" id="UP001652621"/>
    </source>
</evidence>
<dbReference type="Gene3D" id="3.40.50.300">
    <property type="entry name" value="P-loop containing nucleotide triphosphate hydrolases"/>
    <property type="match status" value="1"/>
</dbReference>
<keyword evidence="9" id="KW-0460">Magnesium</keyword>
<keyword evidence="6" id="KW-0479">Metal-binding</keyword>
<evidence type="ECO:0000313" key="17">
    <source>
        <dbReference type="RefSeq" id="XP_011292836.1"/>
    </source>
</evidence>
<dbReference type="SUPFAM" id="SSF52540">
    <property type="entry name" value="P-loop containing nucleoside triphosphate hydrolases"/>
    <property type="match status" value="1"/>
</dbReference>
<dbReference type="SMART" id="SM01074">
    <property type="entry name" value="Cdc6_C"/>
    <property type="match status" value="1"/>
</dbReference>
<evidence type="ECO:0000256" key="1">
    <source>
        <dbReference type="ARBA" id="ARBA00004123"/>
    </source>
</evidence>
<dbReference type="InterPro" id="IPR001025">
    <property type="entry name" value="BAH_dom"/>
</dbReference>
<evidence type="ECO:0000256" key="12">
    <source>
        <dbReference type="RuleBase" id="RU365058"/>
    </source>
</evidence>
<evidence type="ECO:0000313" key="15">
    <source>
        <dbReference type="EnsemblMetazoa" id="MDOA013740-PB"/>
    </source>
</evidence>
<dbReference type="STRING" id="7370.A0A1I8NCA2"/>
<feature type="compositionally biased region" description="Basic and acidic residues" evidence="13">
    <location>
        <begin position="345"/>
        <end position="365"/>
    </location>
</feature>
<keyword evidence="16" id="KW-1185">Reference proteome</keyword>
<feature type="compositionally biased region" description="Polar residues" evidence="13">
    <location>
        <begin position="397"/>
        <end position="414"/>
    </location>
</feature>
<dbReference type="InterPro" id="IPR003593">
    <property type="entry name" value="AAA+_ATPase"/>
</dbReference>
<dbReference type="InterPro" id="IPR015163">
    <property type="entry name" value="Cdc6_C"/>
</dbReference>
<keyword evidence="8 12" id="KW-0067">ATP-binding</keyword>
<dbReference type="EnsemblMetazoa" id="MDOA013740-RB">
    <property type="protein sequence ID" value="MDOA013740-PB"/>
    <property type="gene ID" value="MDOA013740"/>
</dbReference>
<keyword evidence="11 12" id="KW-0539">Nucleus</keyword>
<feature type="region of interest" description="Disordered" evidence="13">
    <location>
        <begin position="195"/>
        <end position="238"/>
    </location>
</feature>